<dbReference type="OrthoDB" id="1334205at2759"/>
<dbReference type="GO" id="GO:0016787">
    <property type="term" value="F:hydrolase activity"/>
    <property type="evidence" value="ECO:0007669"/>
    <property type="project" value="UniProtKB-KW"/>
</dbReference>
<dbReference type="InParanoid" id="A0A165URE3"/>
<reference evidence="1 2" key="1">
    <citation type="journal article" date="2016" name="Mol. Biol. Evol.">
        <title>Comparative Genomics of Early-Diverging Mushroom-Forming Fungi Provides Insights into the Origins of Lignocellulose Decay Capabilities.</title>
        <authorList>
            <person name="Nagy L.G."/>
            <person name="Riley R."/>
            <person name="Tritt A."/>
            <person name="Adam C."/>
            <person name="Daum C."/>
            <person name="Floudas D."/>
            <person name="Sun H."/>
            <person name="Yadav J.S."/>
            <person name="Pangilinan J."/>
            <person name="Larsson K.H."/>
            <person name="Matsuura K."/>
            <person name="Barry K."/>
            <person name="Labutti K."/>
            <person name="Kuo R."/>
            <person name="Ohm R.A."/>
            <person name="Bhattacharya S.S."/>
            <person name="Shirouzu T."/>
            <person name="Yoshinaga Y."/>
            <person name="Martin F.M."/>
            <person name="Grigoriev I.V."/>
            <person name="Hibbett D.S."/>
        </authorList>
    </citation>
    <scope>NUCLEOTIDE SEQUENCE [LARGE SCALE GENOMIC DNA]</scope>
    <source>
        <strain evidence="1 2">HHB14362 ss-1</strain>
    </source>
</reference>
<accession>A0A165URE3</accession>
<sequence>MHNHFAGLYNELVFNLLKKRFGAGEAVVFARLTHADGTRFITFVASTGVETASRLSRRGGLSLTVSGFAFSHEIEGVEAIQANQRGSPNMRAMFIGFFSIRTTHYFGKQWRWTSFFHLKGTVQGPVRVKEKVPIDKIPVCVRPDTLLNLGSEDAGRPGYE</sequence>
<name>A0A165URE3_9AGAM</name>
<keyword evidence="1" id="KW-0378">Hydrolase</keyword>
<proteinExistence type="predicted"/>
<gene>
    <name evidence="1" type="ORF">NEOLEDRAFT_1145783</name>
</gene>
<protein>
    <submittedName>
        <fullName evidence="1">Glycoside hydrolase family 31 protein</fullName>
    </submittedName>
</protein>
<evidence type="ECO:0000313" key="2">
    <source>
        <dbReference type="Proteomes" id="UP000076761"/>
    </source>
</evidence>
<evidence type="ECO:0000313" key="1">
    <source>
        <dbReference type="EMBL" id="KZT28583.1"/>
    </source>
</evidence>
<dbReference type="STRING" id="1314782.A0A165URE3"/>
<dbReference type="Proteomes" id="UP000076761">
    <property type="component" value="Unassembled WGS sequence"/>
</dbReference>
<keyword evidence="2" id="KW-1185">Reference proteome</keyword>
<dbReference type="AlphaFoldDB" id="A0A165URE3"/>
<organism evidence="1 2">
    <name type="scientific">Neolentinus lepideus HHB14362 ss-1</name>
    <dbReference type="NCBI Taxonomy" id="1314782"/>
    <lineage>
        <taxon>Eukaryota</taxon>
        <taxon>Fungi</taxon>
        <taxon>Dikarya</taxon>
        <taxon>Basidiomycota</taxon>
        <taxon>Agaricomycotina</taxon>
        <taxon>Agaricomycetes</taxon>
        <taxon>Gloeophyllales</taxon>
        <taxon>Gloeophyllaceae</taxon>
        <taxon>Neolentinus</taxon>
    </lineage>
</organism>
<dbReference type="EMBL" id="KV425557">
    <property type="protein sequence ID" value="KZT28583.1"/>
    <property type="molecule type" value="Genomic_DNA"/>
</dbReference>